<accession>B2A854</accession>
<evidence type="ECO:0000313" key="4">
    <source>
        <dbReference type="Proteomes" id="UP000001683"/>
    </source>
</evidence>
<proteinExistence type="predicted"/>
<dbReference type="AlphaFoldDB" id="B2A854"/>
<feature type="compositionally biased region" description="Basic and acidic residues" evidence="1">
    <location>
        <begin position="65"/>
        <end position="80"/>
    </location>
</feature>
<dbReference type="EMBL" id="CP001034">
    <property type="protein sequence ID" value="ACB85822.1"/>
    <property type="molecule type" value="Genomic_DNA"/>
</dbReference>
<dbReference type="Proteomes" id="UP000001683">
    <property type="component" value="Chromosome"/>
</dbReference>
<sequence>MNKTTLVFSLLILLAIGIIFVNFYLFLDDLQPGEDGESESELSREFSQKDLSIPKDSPDNSTDNSYDRAEGREDQKDRENYSPNSTNSSNPDDLEDNQNKKIHEHDSPLYQISQAPKHILFYTLEDDSDEIETIMYAAVNISEREIDLIGIPVSEQLHISDKGIQPLKELHNLGKHVLVKYAVELLTGQYPDNYVRTNEETLKNVCRQKNIDIDNLNVDALEEDGIEDELKDQIELDRDNMMDLFFEFQGNVETDINLEELLEWKEEL</sequence>
<evidence type="ECO:0000256" key="2">
    <source>
        <dbReference type="SAM" id="Phobius"/>
    </source>
</evidence>
<evidence type="ECO:0000256" key="1">
    <source>
        <dbReference type="SAM" id="MobiDB-lite"/>
    </source>
</evidence>
<keyword evidence="2" id="KW-1133">Transmembrane helix</keyword>
<protein>
    <submittedName>
        <fullName evidence="3">Uncharacterized protein</fullName>
    </submittedName>
</protein>
<keyword evidence="2" id="KW-0812">Transmembrane</keyword>
<dbReference type="HOGENOM" id="CLU_1037564_0_0_9"/>
<keyword evidence="4" id="KW-1185">Reference proteome</keyword>
<dbReference type="InParanoid" id="B2A854"/>
<feature type="compositionally biased region" description="Low complexity" evidence="1">
    <location>
        <begin position="81"/>
        <end position="91"/>
    </location>
</feature>
<name>B2A854_NATTJ</name>
<dbReference type="KEGG" id="nth:Nther_2256"/>
<reference evidence="3 4" key="2">
    <citation type="journal article" date="2011" name="J. Bacteriol.">
        <title>Complete genome sequence of the anaerobic, halophilic alkalithermophile Natranaerobius thermophilus JW/NM-WN-LF.</title>
        <authorList>
            <person name="Zhao B."/>
            <person name="Mesbah N.M."/>
            <person name="Dalin E."/>
            <person name="Goodwin L."/>
            <person name="Nolan M."/>
            <person name="Pitluck S."/>
            <person name="Chertkov O."/>
            <person name="Brettin T.S."/>
            <person name="Han J."/>
            <person name="Larimer F.W."/>
            <person name="Land M.L."/>
            <person name="Hauser L."/>
            <person name="Kyrpides N."/>
            <person name="Wiegel J."/>
        </authorList>
    </citation>
    <scope>NUCLEOTIDE SEQUENCE [LARGE SCALE GENOMIC DNA]</scope>
    <source>
        <strain evidence="4">ATCC BAA-1301 / DSM 18059 / JW/NM-WN-LF</strain>
    </source>
</reference>
<dbReference type="RefSeq" id="WP_012448673.1">
    <property type="nucleotide sequence ID" value="NC_010718.1"/>
</dbReference>
<gene>
    <name evidence="3" type="ordered locus">Nther_2256</name>
</gene>
<feature type="transmembrane region" description="Helical" evidence="2">
    <location>
        <begin position="6"/>
        <end position="27"/>
    </location>
</feature>
<evidence type="ECO:0000313" key="3">
    <source>
        <dbReference type="EMBL" id="ACB85822.1"/>
    </source>
</evidence>
<keyword evidence="2" id="KW-0472">Membrane</keyword>
<reference evidence="3 4" key="1">
    <citation type="submission" date="2008-04" db="EMBL/GenBank/DDBJ databases">
        <title>Complete sequence of chromosome of Natranaerobius thermophilus JW/NM-WN-LF.</title>
        <authorList>
            <consortium name="US DOE Joint Genome Institute"/>
            <person name="Copeland A."/>
            <person name="Lucas S."/>
            <person name="Lapidus A."/>
            <person name="Glavina del Rio T."/>
            <person name="Dalin E."/>
            <person name="Tice H."/>
            <person name="Bruce D."/>
            <person name="Goodwin L."/>
            <person name="Pitluck S."/>
            <person name="Chertkov O."/>
            <person name="Brettin T."/>
            <person name="Detter J.C."/>
            <person name="Han C."/>
            <person name="Kuske C.R."/>
            <person name="Schmutz J."/>
            <person name="Larimer F."/>
            <person name="Land M."/>
            <person name="Hauser L."/>
            <person name="Kyrpides N."/>
            <person name="Lykidis A."/>
            <person name="Mesbah N.M."/>
            <person name="Wiegel J."/>
        </authorList>
    </citation>
    <scope>NUCLEOTIDE SEQUENCE [LARGE SCALE GENOMIC DNA]</scope>
    <source>
        <strain evidence="4">ATCC BAA-1301 / DSM 18059 / JW/NM-WN-LF</strain>
    </source>
</reference>
<dbReference type="STRING" id="457570.Nther_2256"/>
<organism evidence="3 4">
    <name type="scientific">Natranaerobius thermophilus (strain ATCC BAA-1301 / DSM 18059 / JW/NM-WN-LF)</name>
    <dbReference type="NCBI Taxonomy" id="457570"/>
    <lineage>
        <taxon>Bacteria</taxon>
        <taxon>Bacillati</taxon>
        <taxon>Bacillota</taxon>
        <taxon>Clostridia</taxon>
        <taxon>Natranaerobiales</taxon>
        <taxon>Natranaerobiaceae</taxon>
        <taxon>Natranaerobius</taxon>
    </lineage>
</organism>
<feature type="region of interest" description="Disordered" evidence="1">
    <location>
        <begin position="34"/>
        <end position="99"/>
    </location>
</feature>
<feature type="compositionally biased region" description="Basic and acidic residues" evidence="1">
    <location>
        <begin position="41"/>
        <end position="58"/>
    </location>
</feature>